<sequence length="66" mass="7253">MLQAQRKPCPESENASRSEASGWHLDNILVPTARLELAQLSPLPPQDSVSTNFTTSALHAIRENNL</sequence>
<dbReference type="STRING" id="1247936.BN2475_270192"/>
<accession>A0A1N7S0X1</accession>
<gene>
    <name evidence="2" type="ORF">BN2475_270192</name>
</gene>
<reference evidence="2 3" key="1">
    <citation type="submission" date="2016-12" db="EMBL/GenBank/DDBJ databases">
        <authorList>
            <person name="Song W.-J."/>
            <person name="Kurnit D.M."/>
        </authorList>
    </citation>
    <scope>NUCLEOTIDE SEQUENCE [LARGE SCALE GENOMIC DNA]</scope>
    <source>
        <strain evidence="2 3">STM7296</strain>
    </source>
</reference>
<proteinExistence type="predicted"/>
<name>A0A1N7S0X1_9BURK</name>
<feature type="region of interest" description="Disordered" evidence="1">
    <location>
        <begin position="1"/>
        <end position="23"/>
    </location>
</feature>
<dbReference type="Proteomes" id="UP000187012">
    <property type="component" value="Unassembled WGS sequence"/>
</dbReference>
<dbReference type="AlphaFoldDB" id="A0A1N7S0X1"/>
<evidence type="ECO:0000313" key="3">
    <source>
        <dbReference type="Proteomes" id="UP000187012"/>
    </source>
</evidence>
<organism evidence="2 3">
    <name type="scientific">Paraburkholderia ribeironis</name>
    <dbReference type="NCBI Taxonomy" id="1247936"/>
    <lineage>
        <taxon>Bacteria</taxon>
        <taxon>Pseudomonadati</taxon>
        <taxon>Pseudomonadota</taxon>
        <taxon>Betaproteobacteria</taxon>
        <taxon>Burkholderiales</taxon>
        <taxon>Burkholderiaceae</taxon>
        <taxon>Paraburkholderia</taxon>
    </lineage>
</organism>
<keyword evidence="3" id="KW-1185">Reference proteome</keyword>
<evidence type="ECO:0000313" key="2">
    <source>
        <dbReference type="EMBL" id="SIT40971.1"/>
    </source>
</evidence>
<evidence type="ECO:0000256" key="1">
    <source>
        <dbReference type="SAM" id="MobiDB-lite"/>
    </source>
</evidence>
<dbReference type="EMBL" id="CYGX02000027">
    <property type="protein sequence ID" value="SIT40971.1"/>
    <property type="molecule type" value="Genomic_DNA"/>
</dbReference>
<protein>
    <submittedName>
        <fullName evidence="2">Uncharacterized protein</fullName>
    </submittedName>
</protein>